<protein>
    <submittedName>
        <fullName evidence="10">Peptidase M14 carboxypeptidase A</fullName>
    </submittedName>
</protein>
<dbReference type="OrthoDB" id="5294005at2"/>
<evidence type="ECO:0000256" key="6">
    <source>
        <dbReference type="ARBA" id="ARBA00023049"/>
    </source>
</evidence>
<evidence type="ECO:0000256" key="5">
    <source>
        <dbReference type="ARBA" id="ARBA00022833"/>
    </source>
</evidence>
<dbReference type="RefSeq" id="WP_013762888.1">
    <property type="nucleotide sequence ID" value="NC_015510.1"/>
</dbReference>
<dbReference type="CDD" id="cd06905">
    <property type="entry name" value="M14-like"/>
    <property type="match status" value="1"/>
</dbReference>
<feature type="domain" description="Peptidase M14" evidence="9">
    <location>
        <begin position="48"/>
        <end position="406"/>
    </location>
</feature>
<evidence type="ECO:0000259" key="9">
    <source>
        <dbReference type="PROSITE" id="PS52035"/>
    </source>
</evidence>
<dbReference type="InterPro" id="IPR000834">
    <property type="entry name" value="Peptidase_M14"/>
</dbReference>
<sequence length="584" mass="66639">MNKLLFFFCLLSLSAFAQTQPNISPADLNGMRAVGSPADPKVKEEWRKYHDHAQITDFCQRMVKAHPDLVKLESIGKSFQGREMWLMTITDFKTGNATRKPGFYIDGNIHGNEIQGGEIAMYTAWYLAENFYTMPFIRELLRDRVFYIIPSINLDGRENFIHNPNTTSTSRSGMMPLDDDDDGVIDEDKLDDLDGDGNIVTMRRKNPLGRWKVDPNYPTRMVPARTDEAGEYELLGSEGLDNDGDGQVNEDNFGTYDPNRDWAWNWQPNYVQNGALFYPGTLPETRNIKNFVLAHPNIAGAQSYHNNGGMFLRGPGAAEDDPFYNQSDIAVYDVIGKIGEKIVPGYKYFIIHKDLYTVYGGEIDWFALTRGVFTFSNELMTTFKLFNQQPSTTQNRFQNQDYEEFDKYLLFGDGYVQWKPFKHPQFGDIEVGGPKKNYLRNHPGFLLEEDAHRNMSFTLLHAYQMPQLEVFSIKKKPLANNLTEITATVYNSRIMPTHSAHDLKYKIERPDYISLKNATVVAGMIVENEDFNQTKEQKYTPQTIEVPNIPGMGAVKVRWIVSGKVDKVTVEVDSRKGGVVSKTE</sequence>
<evidence type="ECO:0000313" key="10">
    <source>
        <dbReference type="EMBL" id="AEE48324.1"/>
    </source>
</evidence>
<keyword evidence="11" id="KW-1185">Reference proteome</keyword>
<dbReference type="GO" id="GO:0006508">
    <property type="term" value="P:proteolysis"/>
    <property type="evidence" value="ECO:0007669"/>
    <property type="project" value="UniProtKB-KW"/>
</dbReference>
<feature type="signal peptide" evidence="8">
    <location>
        <begin position="1"/>
        <end position="17"/>
    </location>
</feature>
<accession>F4KY61</accession>
<keyword evidence="4" id="KW-0378">Hydrolase</keyword>
<evidence type="ECO:0000256" key="2">
    <source>
        <dbReference type="ARBA" id="ARBA00005988"/>
    </source>
</evidence>
<dbReference type="HOGENOM" id="CLU_028657_0_0_10"/>
<evidence type="ECO:0000256" key="1">
    <source>
        <dbReference type="ARBA" id="ARBA00001947"/>
    </source>
</evidence>
<dbReference type="GO" id="GO:0005615">
    <property type="term" value="C:extracellular space"/>
    <property type="evidence" value="ECO:0007669"/>
    <property type="project" value="TreeGrafter"/>
</dbReference>
<evidence type="ECO:0000256" key="3">
    <source>
        <dbReference type="ARBA" id="ARBA00022670"/>
    </source>
</evidence>
<keyword evidence="10" id="KW-0121">Carboxypeptidase</keyword>
<comment type="cofactor">
    <cofactor evidence="1">
        <name>Zn(2+)</name>
        <dbReference type="ChEBI" id="CHEBI:29105"/>
    </cofactor>
</comment>
<name>F4KY61_HALH1</name>
<dbReference type="GO" id="GO:0004181">
    <property type="term" value="F:metallocarboxypeptidase activity"/>
    <property type="evidence" value="ECO:0007669"/>
    <property type="project" value="InterPro"/>
</dbReference>
<dbReference type="GO" id="GO:0008270">
    <property type="term" value="F:zinc ion binding"/>
    <property type="evidence" value="ECO:0007669"/>
    <property type="project" value="InterPro"/>
</dbReference>
<dbReference type="PROSITE" id="PS52035">
    <property type="entry name" value="PEPTIDASE_M14"/>
    <property type="match status" value="1"/>
</dbReference>
<comment type="similarity">
    <text evidence="2 7">Belongs to the peptidase M14 family.</text>
</comment>
<proteinExistence type="inferred from homology"/>
<reference key="2">
    <citation type="submission" date="2011-04" db="EMBL/GenBank/DDBJ databases">
        <title>Complete sequence of chromosome of Haliscomenobacter hydrossis DSM 1100.</title>
        <authorList>
            <consortium name="US DOE Joint Genome Institute (JGI-PGF)"/>
            <person name="Lucas S."/>
            <person name="Han J."/>
            <person name="Lapidus A."/>
            <person name="Bruce D."/>
            <person name="Goodwin L."/>
            <person name="Pitluck S."/>
            <person name="Peters L."/>
            <person name="Kyrpides N."/>
            <person name="Mavromatis K."/>
            <person name="Ivanova N."/>
            <person name="Ovchinnikova G."/>
            <person name="Pagani I."/>
            <person name="Daligault H."/>
            <person name="Detter J.C."/>
            <person name="Han C."/>
            <person name="Land M."/>
            <person name="Hauser L."/>
            <person name="Markowitz V."/>
            <person name="Cheng J.-F."/>
            <person name="Hugenholtz P."/>
            <person name="Woyke T."/>
            <person name="Wu D."/>
            <person name="Verbarg S."/>
            <person name="Frueling A."/>
            <person name="Brambilla E."/>
            <person name="Klenk H.-P."/>
            <person name="Eisen J.A."/>
        </authorList>
    </citation>
    <scope>NUCLEOTIDE SEQUENCE</scope>
    <source>
        <strain>DSM 1100</strain>
    </source>
</reference>
<dbReference type="eggNOG" id="COG2866">
    <property type="taxonomic scope" value="Bacteria"/>
</dbReference>
<keyword evidence="8" id="KW-0732">Signal</keyword>
<reference evidence="10 11" key="1">
    <citation type="journal article" date="2011" name="Stand. Genomic Sci.">
        <title>Complete genome sequence of Haliscomenobacter hydrossis type strain (O).</title>
        <authorList>
            <consortium name="US DOE Joint Genome Institute (JGI-PGF)"/>
            <person name="Daligault H."/>
            <person name="Lapidus A."/>
            <person name="Zeytun A."/>
            <person name="Nolan M."/>
            <person name="Lucas S."/>
            <person name="Del Rio T.G."/>
            <person name="Tice H."/>
            <person name="Cheng J.F."/>
            <person name="Tapia R."/>
            <person name="Han C."/>
            <person name="Goodwin L."/>
            <person name="Pitluck S."/>
            <person name="Liolios K."/>
            <person name="Pagani I."/>
            <person name="Ivanova N."/>
            <person name="Huntemann M."/>
            <person name="Mavromatis K."/>
            <person name="Mikhailova N."/>
            <person name="Pati A."/>
            <person name="Chen A."/>
            <person name="Palaniappan K."/>
            <person name="Land M."/>
            <person name="Hauser L."/>
            <person name="Brambilla E.M."/>
            <person name="Rohde M."/>
            <person name="Verbarg S."/>
            <person name="Goker M."/>
            <person name="Bristow J."/>
            <person name="Eisen J.A."/>
            <person name="Markowitz V."/>
            <person name="Hugenholtz P."/>
            <person name="Kyrpides N.C."/>
            <person name="Klenk H.P."/>
            <person name="Woyke T."/>
        </authorList>
    </citation>
    <scope>NUCLEOTIDE SEQUENCE [LARGE SCALE GENOMIC DNA]</scope>
    <source>
        <strain evidence="11">ATCC 27775 / DSM 1100 / LMG 10767 / O</strain>
    </source>
</reference>
<feature type="chain" id="PRO_5003310406" evidence="8">
    <location>
        <begin position="18"/>
        <end position="584"/>
    </location>
</feature>
<keyword evidence="6" id="KW-0482">Metalloprotease</keyword>
<evidence type="ECO:0000256" key="8">
    <source>
        <dbReference type="SAM" id="SignalP"/>
    </source>
</evidence>
<dbReference type="PRINTS" id="PR00765">
    <property type="entry name" value="CRBOXYPTASEA"/>
</dbReference>
<gene>
    <name evidence="10" type="ordered locus">Halhy_0413</name>
</gene>
<feature type="active site" description="Proton donor/acceptor" evidence="7">
    <location>
        <position position="378"/>
    </location>
</feature>
<dbReference type="KEGG" id="hhy:Halhy_0413"/>
<dbReference type="STRING" id="760192.Halhy_0413"/>
<dbReference type="PANTHER" id="PTHR11705:SF143">
    <property type="entry name" value="SLL0236 PROTEIN"/>
    <property type="match status" value="1"/>
</dbReference>
<dbReference type="Gene3D" id="3.40.630.10">
    <property type="entry name" value="Zn peptidases"/>
    <property type="match status" value="1"/>
</dbReference>
<keyword evidence="3" id="KW-0645">Protease</keyword>
<evidence type="ECO:0000313" key="11">
    <source>
        <dbReference type="Proteomes" id="UP000008461"/>
    </source>
</evidence>
<organism evidence="10 11">
    <name type="scientific">Haliscomenobacter hydrossis (strain ATCC 27775 / DSM 1100 / LMG 10767 / O)</name>
    <dbReference type="NCBI Taxonomy" id="760192"/>
    <lineage>
        <taxon>Bacteria</taxon>
        <taxon>Pseudomonadati</taxon>
        <taxon>Bacteroidota</taxon>
        <taxon>Saprospiria</taxon>
        <taxon>Saprospirales</taxon>
        <taxon>Haliscomenobacteraceae</taxon>
        <taxon>Haliscomenobacter</taxon>
    </lineage>
</organism>
<dbReference type="Proteomes" id="UP000008461">
    <property type="component" value="Chromosome"/>
</dbReference>
<dbReference type="AlphaFoldDB" id="F4KY61"/>
<evidence type="ECO:0000256" key="7">
    <source>
        <dbReference type="PROSITE-ProRule" id="PRU01379"/>
    </source>
</evidence>
<dbReference type="SUPFAM" id="SSF53187">
    <property type="entry name" value="Zn-dependent exopeptidases"/>
    <property type="match status" value="1"/>
</dbReference>
<evidence type="ECO:0000256" key="4">
    <source>
        <dbReference type="ARBA" id="ARBA00022801"/>
    </source>
</evidence>
<dbReference type="SMART" id="SM00631">
    <property type="entry name" value="Zn_pept"/>
    <property type="match status" value="1"/>
</dbReference>
<dbReference type="Pfam" id="PF00246">
    <property type="entry name" value="Peptidase_M14"/>
    <property type="match status" value="1"/>
</dbReference>
<dbReference type="PANTHER" id="PTHR11705">
    <property type="entry name" value="PROTEASE FAMILY M14 CARBOXYPEPTIDASE A,B"/>
    <property type="match status" value="1"/>
</dbReference>
<keyword evidence="5" id="KW-0862">Zinc</keyword>
<dbReference type="EMBL" id="CP002691">
    <property type="protein sequence ID" value="AEE48324.1"/>
    <property type="molecule type" value="Genomic_DNA"/>
</dbReference>